<proteinExistence type="predicted"/>
<dbReference type="RefSeq" id="XP_009842613.1">
    <property type="nucleotide sequence ID" value="XM_009844311.1"/>
</dbReference>
<dbReference type="EMBL" id="KI913191">
    <property type="protein sequence ID" value="ETV67868.1"/>
    <property type="molecule type" value="Genomic_DNA"/>
</dbReference>
<accession>W4FMD9</accession>
<sequence>MGCSRNPVERVRRLSKWPKQRTGWRRLFVTETRDPDESPDVSPDETKGEEELTIKKKNVQGREAAAFTRDYSPPRPQSLKPNNRDIRDEPLSDDGAVDDEDGSARLREKFEPVASMAVAPRVEEPGEANDAVRGQTTNLDGQPVVTRVAHKDLEALVQERRIRSPEETVVSAALSSMERHRQVDAATVSVLQAELGLNCTRVEDDKAHEQSRYDSALVQARALFESEKREMLFGSEKNNCERNSCVSNMNGELQSDLKKIAEPSDLVSREELQSERKVLEETPAGLVSGQAALAQKQARLNEAKRG</sequence>
<reference evidence="2" key="1">
    <citation type="submission" date="2013-12" db="EMBL/GenBank/DDBJ databases">
        <title>The Genome Sequence of Aphanomyces astaci APO3.</title>
        <authorList>
            <consortium name="The Broad Institute Genomics Platform"/>
            <person name="Russ C."/>
            <person name="Tyler B."/>
            <person name="van West P."/>
            <person name="Dieguez-Uribeondo J."/>
            <person name="Young S.K."/>
            <person name="Zeng Q."/>
            <person name="Gargeya S."/>
            <person name="Fitzgerald M."/>
            <person name="Abouelleil A."/>
            <person name="Alvarado L."/>
            <person name="Chapman S.B."/>
            <person name="Gainer-Dewar J."/>
            <person name="Goldberg J."/>
            <person name="Griggs A."/>
            <person name="Gujja S."/>
            <person name="Hansen M."/>
            <person name="Howarth C."/>
            <person name="Imamovic A."/>
            <person name="Ireland A."/>
            <person name="Larimer J."/>
            <person name="McCowan C."/>
            <person name="Murphy C."/>
            <person name="Pearson M."/>
            <person name="Poon T.W."/>
            <person name="Priest M."/>
            <person name="Roberts A."/>
            <person name="Saif S."/>
            <person name="Shea T."/>
            <person name="Sykes S."/>
            <person name="Wortman J."/>
            <person name="Nusbaum C."/>
            <person name="Birren B."/>
        </authorList>
    </citation>
    <scope>NUCLEOTIDE SEQUENCE [LARGE SCALE GENOMIC DNA]</scope>
    <source>
        <strain evidence="2">APO3</strain>
    </source>
</reference>
<evidence type="ECO:0000256" key="1">
    <source>
        <dbReference type="SAM" id="MobiDB-lite"/>
    </source>
</evidence>
<feature type="region of interest" description="Disordered" evidence="1">
    <location>
        <begin position="24"/>
        <end position="107"/>
    </location>
</feature>
<feature type="compositionally biased region" description="Acidic residues" evidence="1">
    <location>
        <begin position="91"/>
        <end position="101"/>
    </location>
</feature>
<organism evidence="2">
    <name type="scientific">Aphanomyces astaci</name>
    <name type="common">Crayfish plague agent</name>
    <dbReference type="NCBI Taxonomy" id="112090"/>
    <lineage>
        <taxon>Eukaryota</taxon>
        <taxon>Sar</taxon>
        <taxon>Stramenopiles</taxon>
        <taxon>Oomycota</taxon>
        <taxon>Saprolegniomycetes</taxon>
        <taxon>Saprolegniales</taxon>
        <taxon>Verrucalvaceae</taxon>
        <taxon>Aphanomyces</taxon>
    </lineage>
</organism>
<dbReference type="AlphaFoldDB" id="W4FMD9"/>
<feature type="compositionally biased region" description="Basic and acidic residues" evidence="1">
    <location>
        <begin position="44"/>
        <end position="54"/>
    </location>
</feature>
<dbReference type="VEuPathDB" id="FungiDB:H257_15992"/>
<name>W4FMD9_APHAT</name>
<gene>
    <name evidence="2" type="ORF">H257_15992</name>
</gene>
<dbReference type="GeneID" id="20817988"/>
<evidence type="ECO:0000313" key="2">
    <source>
        <dbReference type="EMBL" id="ETV67868.1"/>
    </source>
</evidence>
<feature type="region of interest" description="Disordered" evidence="1">
    <location>
        <begin position="119"/>
        <end position="141"/>
    </location>
</feature>
<protein>
    <submittedName>
        <fullName evidence="2">Uncharacterized protein</fullName>
    </submittedName>
</protein>